<evidence type="ECO:0000313" key="2">
    <source>
        <dbReference type="Proteomes" id="UP000518315"/>
    </source>
</evidence>
<dbReference type="Proteomes" id="UP000518315">
    <property type="component" value="Unassembled WGS sequence"/>
</dbReference>
<reference evidence="1 2" key="1">
    <citation type="submission" date="2020-08" db="EMBL/GenBank/DDBJ databases">
        <title>Genomic Encyclopedia of Type Strains, Phase III (KMG-III): the genomes of soil and plant-associated and newly described type strains.</title>
        <authorList>
            <person name="Whitman W."/>
        </authorList>
    </citation>
    <scope>NUCLEOTIDE SEQUENCE [LARGE SCALE GENOMIC DNA]</scope>
    <source>
        <strain evidence="1 2">CECT 4113</strain>
    </source>
</reference>
<dbReference type="EMBL" id="JACHXH010000001">
    <property type="protein sequence ID" value="MBB3132466.1"/>
    <property type="molecule type" value="Genomic_DNA"/>
</dbReference>
<keyword evidence="2" id="KW-1185">Reference proteome</keyword>
<sequence>MGSGRRSSAATPVFYNSLTTNSTMTIVKMMRVAGDAVPTDWRLVVNGYLPEYAYDPGRAGHLGSPVATALSRTHRCKGARRRSFAEFLAGHSRRCPVTAGRVVNLRRSV</sequence>
<evidence type="ECO:0000313" key="1">
    <source>
        <dbReference type="EMBL" id="MBB3132466.1"/>
    </source>
</evidence>
<comment type="caution">
    <text evidence="1">The sequence shown here is derived from an EMBL/GenBank/DDBJ whole genome shotgun (WGS) entry which is preliminary data.</text>
</comment>
<protein>
    <submittedName>
        <fullName evidence="1">Uncharacterized protein</fullName>
    </submittedName>
</protein>
<organism evidence="1 2">
    <name type="scientific">Rhizobium pisi</name>
    <dbReference type="NCBI Taxonomy" id="574561"/>
    <lineage>
        <taxon>Bacteria</taxon>
        <taxon>Pseudomonadati</taxon>
        <taxon>Pseudomonadota</taxon>
        <taxon>Alphaproteobacteria</taxon>
        <taxon>Hyphomicrobiales</taxon>
        <taxon>Rhizobiaceae</taxon>
        <taxon>Rhizobium/Agrobacterium group</taxon>
        <taxon>Rhizobium</taxon>
    </lineage>
</organism>
<gene>
    <name evidence="1" type="ORF">FHS26_000161</name>
</gene>
<name>A0A7W5BGQ1_9HYPH</name>
<proteinExistence type="predicted"/>
<dbReference type="AlphaFoldDB" id="A0A7W5BGQ1"/>
<accession>A0A7W5BGQ1</accession>